<dbReference type="PANTHER" id="PTHR15830">
    <property type="entry name" value="TELOMERE LENGTH REGULATION PROTEIN TEL2 FAMILY MEMBER"/>
    <property type="match status" value="1"/>
</dbReference>
<dbReference type="Proteomes" id="UP000534107">
    <property type="component" value="Unassembled WGS sequence"/>
</dbReference>
<dbReference type="InterPro" id="IPR051970">
    <property type="entry name" value="TEL2_Regulation"/>
</dbReference>
<gene>
    <name evidence="8" type="primary">Telo2</name>
    <name evidence="8" type="ORF">BUCCAP_R10098</name>
</gene>
<dbReference type="InterPro" id="IPR038528">
    <property type="entry name" value="TEL2_C_sf"/>
</dbReference>
<feature type="non-terminal residue" evidence="8">
    <location>
        <position position="1"/>
    </location>
</feature>
<feature type="domain" description="Telomere length regulation protein conserved" evidence="6">
    <location>
        <begin position="311"/>
        <end position="419"/>
    </location>
</feature>
<evidence type="ECO:0000256" key="3">
    <source>
        <dbReference type="ARBA" id="ARBA00018231"/>
    </source>
</evidence>
<dbReference type="GO" id="GO:0051083">
    <property type="term" value="P:'de novo' cotranslational protein folding"/>
    <property type="evidence" value="ECO:0007669"/>
    <property type="project" value="TreeGrafter"/>
</dbReference>
<comment type="caution">
    <text evidence="8">The sequence shown here is derived from an EMBL/GenBank/DDBJ whole genome shotgun (WGS) entry which is preliminary data.</text>
</comment>
<keyword evidence="9" id="KW-1185">Reference proteome</keyword>
<evidence type="ECO:0000256" key="2">
    <source>
        <dbReference type="ARBA" id="ARBA00006133"/>
    </source>
</evidence>
<comment type="subcellular location">
    <subcellularLocation>
        <location evidence="1">Cytoplasm</location>
    </subcellularLocation>
</comment>
<accession>A0A7K9H953</accession>
<evidence type="ECO:0000313" key="8">
    <source>
        <dbReference type="EMBL" id="NXH10006.1"/>
    </source>
</evidence>
<evidence type="ECO:0000313" key="9">
    <source>
        <dbReference type="Proteomes" id="UP000534107"/>
    </source>
</evidence>
<organism evidence="8 9">
    <name type="scientific">Bucco capensis</name>
    <name type="common">collared puffbird</name>
    <dbReference type="NCBI Taxonomy" id="135168"/>
    <lineage>
        <taxon>Eukaryota</taxon>
        <taxon>Metazoa</taxon>
        <taxon>Chordata</taxon>
        <taxon>Craniata</taxon>
        <taxon>Vertebrata</taxon>
        <taxon>Euteleostomi</taxon>
        <taxon>Archelosauria</taxon>
        <taxon>Archosauria</taxon>
        <taxon>Dinosauria</taxon>
        <taxon>Saurischia</taxon>
        <taxon>Theropoda</taxon>
        <taxon>Coelurosauria</taxon>
        <taxon>Aves</taxon>
        <taxon>Neognathae</taxon>
        <taxon>Neoaves</taxon>
        <taxon>Telluraves</taxon>
        <taxon>Coraciimorphae</taxon>
        <taxon>Piciformes</taxon>
        <taxon>Bucconidae</taxon>
        <taxon>Bucco</taxon>
    </lineage>
</organism>
<proteinExistence type="inferred from homology"/>
<feature type="non-terminal residue" evidence="8">
    <location>
        <position position="470"/>
    </location>
</feature>
<dbReference type="GO" id="GO:0042162">
    <property type="term" value="F:telomeric DNA binding"/>
    <property type="evidence" value="ECO:0007669"/>
    <property type="project" value="TreeGrafter"/>
</dbReference>
<name>A0A7K9H953_9PICI</name>
<dbReference type="AlphaFoldDB" id="A0A7K9H953"/>
<evidence type="ECO:0000256" key="5">
    <source>
        <dbReference type="SAM" id="MobiDB-lite"/>
    </source>
</evidence>
<dbReference type="GO" id="GO:0005829">
    <property type="term" value="C:cytosol"/>
    <property type="evidence" value="ECO:0007669"/>
    <property type="project" value="TreeGrafter"/>
</dbReference>
<dbReference type="EMBL" id="VWZO01001217">
    <property type="protein sequence ID" value="NXH10006.1"/>
    <property type="molecule type" value="Genomic_DNA"/>
</dbReference>
<evidence type="ECO:0000256" key="4">
    <source>
        <dbReference type="ARBA" id="ARBA00022490"/>
    </source>
</evidence>
<dbReference type="InterPro" id="IPR057348">
    <property type="entry name" value="TELO2_ARM"/>
</dbReference>
<feature type="domain" description="TELO2 ARM repeat" evidence="7">
    <location>
        <begin position="128"/>
        <end position="223"/>
    </location>
</feature>
<feature type="compositionally biased region" description="Acidic residues" evidence="5">
    <location>
        <begin position="283"/>
        <end position="293"/>
    </location>
</feature>
<sequence>FLPGGLDCSISFVSHVLGKVCIHGRQKEILGVLVPHLADLTKADCIWQRICWRLVECVPDRWMEAVVLGFVQRAPGADVLSRLLGNLVVKNKKAQFVVTQKVLLLQYGHSTAVLQNLLGYLSLDGLRRPLLIKVLQELLESWGSSSAVKHSPPEQQQYISKAILICLSHLKDPEIESCRQELLTSMLEGVKCHLDSSLPQIRRLGMIVAESISSKLNTDGPLLKFQYEEDAEARELKSLLVQTPPFHVPSLPDNDRNEKDASLPLLLEGKQKSDTAAPVMPAEESDAELDSDDDLIPFDMSEDKELKTKAPVYIRDCIEVLTGCEDVDKWEATVKALESLIRKNPAATREMSVELAKVLLHLEEKTCLEGFVELRQRAQVAVLTTDPIPVAQYLTSQFYSLNYSLRQRMDILDVLVLAAQELAYPKSHGKTEHSSAQKPCVQLLPGSDSSKDWRRIVDERIKSKTRRFAT</sequence>
<dbReference type="FunFam" id="1.25.40.720:FF:000001">
    <property type="entry name" value="Telomere length regulation protein TEL2"/>
    <property type="match status" value="1"/>
</dbReference>
<dbReference type="Pfam" id="PF25320">
    <property type="entry name" value="TELO2_ARM"/>
    <property type="match status" value="1"/>
</dbReference>
<dbReference type="Gene3D" id="1.25.40.720">
    <property type="entry name" value="Telomere length regulation protein 2, C-terminal domain"/>
    <property type="match status" value="1"/>
</dbReference>
<feature type="region of interest" description="Disordered" evidence="5">
    <location>
        <begin position="266"/>
        <end position="293"/>
    </location>
</feature>
<protein>
    <recommendedName>
        <fullName evidence="3">Telomere length regulation protein TEL2 homolog</fullName>
    </recommendedName>
</protein>
<keyword evidence="4" id="KW-0963">Cytoplasm</keyword>
<dbReference type="GO" id="GO:0051879">
    <property type="term" value="F:Hsp90 protein binding"/>
    <property type="evidence" value="ECO:0007669"/>
    <property type="project" value="TreeGrafter"/>
</dbReference>
<evidence type="ECO:0000256" key="1">
    <source>
        <dbReference type="ARBA" id="ARBA00004496"/>
    </source>
</evidence>
<evidence type="ECO:0000259" key="7">
    <source>
        <dbReference type="Pfam" id="PF25320"/>
    </source>
</evidence>
<evidence type="ECO:0000259" key="6">
    <source>
        <dbReference type="Pfam" id="PF10193"/>
    </source>
</evidence>
<dbReference type="PANTHER" id="PTHR15830:SF10">
    <property type="entry name" value="TELOMERE LENGTH REGULATION PROTEIN TEL2 HOMOLOG"/>
    <property type="match status" value="1"/>
</dbReference>
<dbReference type="Pfam" id="PF10193">
    <property type="entry name" value="Telomere_reg-2"/>
    <property type="match status" value="1"/>
</dbReference>
<comment type="similarity">
    <text evidence="2">Belongs to the TEL2 family.</text>
</comment>
<reference evidence="8 9" key="1">
    <citation type="submission" date="2019-09" db="EMBL/GenBank/DDBJ databases">
        <title>Bird 10,000 Genomes (B10K) Project - Family phase.</title>
        <authorList>
            <person name="Zhang G."/>
        </authorList>
    </citation>
    <scope>NUCLEOTIDE SEQUENCE [LARGE SCALE GENOMIC DNA]</scope>
    <source>
        <strain evidence="8">B10K-DU-001-16</strain>
        <tissue evidence="8">Muscle</tissue>
    </source>
</reference>
<feature type="region of interest" description="Disordered" evidence="5">
    <location>
        <begin position="427"/>
        <end position="446"/>
    </location>
</feature>
<dbReference type="OrthoDB" id="10258062at2759"/>
<dbReference type="InterPro" id="IPR019337">
    <property type="entry name" value="Telomere_length_regulation_dom"/>
</dbReference>